<dbReference type="NCBIfam" id="TIGR01499">
    <property type="entry name" value="folC"/>
    <property type="match status" value="1"/>
</dbReference>
<comment type="pathway">
    <text evidence="3">Cofactor biosynthesis; tetrahydrofolylpolyglutamate biosynthesis.</text>
</comment>
<dbReference type="GO" id="GO:0008841">
    <property type="term" value="F:dihydrofolate synthase activity"/>
    <property type="evidence" value="ECO:0007669"/>
    <property type="project" value="UniProtKB-EC"/>
</dbReference>
<keyword evidence="10 21" id="KW-0547">Nucleotide-binding</keyword>
<evidence type="ECO:0000256" key="21">
    <source>
        <dbReference type="PIRNR" id="PIRNR001563"/>
    </source>
</evidence>
<dbReference type="Gene3D" id="3.40.1190.10">
    <property type="entry name" value="Mur-like, catalytic domain"/>
    <property type="match status" value="1"/>
</dbReference>
<dbReference type="InterPro" id="IPR004101">
    <property type="entry name" value="Mur_ligase_C"/>
</dbReference>
<dbReference type="SUPFAM" id="SSF53244">
    <property type="entry name" value="MurD-like peptide ligases, peptide-binding domain"/>
    <property type="match status" value="1"/>
</dbReference>
<accession>A0A5Q2QBU5</accession>
<evidence type="ECO:0000256" key="17">
    <source>
        <dbReference type="ARBA" id="ARBA00047493"/>
    </source>
</evidence>
<evidence type="ECO:0000259" key="23">
    <source>
        <dbReference type="Pfam" id="PF08245"/>
    </source>
</evidence>
<dbReference type="SUPFAM" id="SSF53623">
    <property type="entry name" value="MurD-like peptide ligases, catalytic domain"/>
    <property type="match status" value="1"/>
</dbReference>
<evidence type="ECO:0000256" key="9">
    <source>
        <dbReference type="ARBA" id="ARBA00022723"/>
    </source>
</evidence>
<name>A0A5Q2QBU5_9GAMM</name>
<keyword evidence="25" id="KW-1185">Reference proteome</keyword>
<keyword evidence="13" id="KW-0289">Folate biosynthesis</keyword>
<evidence type="ECO:0000256" key="15">
    <source>
        <dbReference type="ARBA" id="ARBA00030592"/>
    </source>
</evidence>
<evidence type="ECO:0000256" key="13">
    <source>
        <dbReference type="ARBA" id="ARBA00022909"/>
    </source>
</evidence>
<reference evidence="24 25" key="1">
    <citation type="submission" date="2019-11" db="EMBL/GenBank/DDBJ databases">
        <authorList>
            <person name="Khan S.A."/>
            <person name="Jeon C.O."/>
            <person name="Chun B.H."/>
        </authorList>
    </citation>
    <scope>NUCLEOTIDE SEQUENCE [LARGE SCALE GENOMIC DNA]</scope>
    <source>
        <strain evidence="24 25">IMCC 1097</strain>
    </source>
</reference>
<feature type="domain" description="Mur ligase C-terminal" evidence="22">
    <location>
        <begin position="290"/>
        <end position="409"/>
    </location>
</feature>
<evidence type="ECO:0000256" key="2">
    <source>
        <dbReference type="ARBA" id="ARBA00004799"/>
    </source>
</evidence>
<evidence type="ECO:0000256" key="11">
    <source>
        <dbReference type="ARBA" id="ARBA00022840"/>
    </source>
</evidence>
<evidence type="ECO:0000256" key="6">
    <source>
        <dbReference type="ARBA" id="ARBA00013025"/>
    </source>
</evidence>
<dbReference type="OrthoDB" id="9809356at2"/>
<dbReference type="GO" id="GO:0046872">
    <property type="term" value="F:metal ion binding"/>
    <property type="evidence" value="ECO:0007669"/>
    <property type="project" value="UniProtKB-KW"/>
</dbReference>
<dbReference type="InterPro" id="IPR036565">
    <property type="entry name" value="Mur-like_cat_sf"/>
</dbReference>
<evidence type="ECO:0000256" key="7">
    <source>
        <dbReference type="ARBA" id="ARBA00019357"/>
    </source>
</evidence>
<dbReference type="KEGG" id="llp:GH975_03815"/>
<dbReference type="Proteomes" id="UP000388235">
    <property type="component" value="Chromosome"/>
</dbReference>
<dbReference type="EMBL" id="CP045871">
    <property type="protein sequence ID" value="QGG79742.1"/>
    <property type="molecule type" value="Genomic_DNA"/>
</dbReference>
<dbReference type="GO" id="GO:0046656">
    <property type="term" value="P:folic acid biosynthetic process"/>
    <property type="evidence" value="ECO:0007669"/>
    <property type="project" value="UniProtKB-KW"/>
</dbReference>
<dbReference type="InterPro" id="IPR036615">
    <property type="entry name" value="Mur_ligase_C_dom_sf"/>
</dbReference>
<dbReference type="GO" id="GO:0046654">
    <property type="term" value="P:tetrahydrofolate biosynthetic process"/>
    <property type="evidence" value="ECO:0007669"/>
    <property type="project" value="UniProtKB-UniPathway"/>
</dbReference>
<protein>
    <recommendedName>
        <fullName evidence="7">Dihydrofolate synthase/folylpolyglutamate synthase</fullName>
        <ecNumber evidence="5">6.3.2.12</ecNumber>
        <ecNumber evidence="6">6.3.2.17</ecNumber>
    </recommendedName>
    <alternativeName>
        <fullName evidence="16">Folylpoly-gamma-glutamate synthetase-dihydrofolate synthetase</fullName>
    </alternativeName>
    <alternativeName>
        <fullName evidence="14">Folylpolyglutamate synthetase</fullName>
    </alternativeName>
    <alternativeName>
        <fullName evidence="15">Tetrahydrofolylpolyglutamate synthase</fullName>
    </alternativeName>
</protein>
<comment type="catalytic activity">
    <reaction evidence="18">
        <text>10-formyltetrahydrofolyl-(gamma-L-Glu)(n) + L-glutamate + ATP = 10-formyltetrahydrofolyl-(gamma-L-Glu)(n+1) + ADP + phosphate + H(+)</text>
        <dbReference type="Rhea" id="RHEA:51904"/>
        <dbReference type="Rhea" id="RHEA-COMP:13088"/>
        <dbReference type="Rhea" id="RHEA-COMP:14300"/>
        <dbReference type="ChEBI" id="CHEBI:15378"/>
        <dbReference type="ChEBI" id="CHEBI:29985"/>
        <dbReference type="ChEBI" id="CHEBI:30616"/>
        <dbReference type="ChEBI" id="CHEBI:43474"/>
        <dbReference type="ChEBI" id="CHEBI:134413"/>
        <dbReference type="ChEBI" id="CHEBI:456216"/>
        <dbReference type="EC" id="6.3.2.17"/>
    </reaction>
</comment>
<evidence type="ECO:0000256" key="19">
    <source>
        <dbReference type="ARBA" id="ARBA00049035"/>
    </source>
</evidence>
<dbReference type="Gene3D" id="3.90.190.20">
    <property type="entry name" value="Mur ligase, C-terminal domain"/>
    <property type="match status" value="1"/>
</dbReference>
<evidence type="ECO:0000313" key="24">
    <source>
        <dbReference type="EMBL" id="QGG79742.1"/>
    </source>
</evidence>
<dbReference type="PIRSF" id="PIRSF001563">
    <property type="entry name" value="Folylpolyglu_synth"/>
    <property type="match status" value="1"/>
</dbReference>
<evidence type="ECO:0000256" key="5">
    <source>
        <dbReference type="ARBA" id="ARBA00013023"/>
    </source>
</evidence>
<comment type="catalytic activity">
    <reaction evidence="20">
        <text>7,8-dihydropteroate + L-glutamate + ATP = 7,8-dihydrofolate + ADP + phosphate + H(+)</text>
        <dbReference type="Rhea" id="RHEA:23584"/>
        <dbReference type="ChEBI" id="CHEBI:15378"/>
        <dbReference type="ChEBI" id="CHEBI:17839"/>
        <dbReference type="ChEBI" id="CHEBI:29985"/>
        <dbReference type="ChEBI" id="CHEBI:30616"/>
        <dbReference type="ChEBI" id="CHEBI:43474"/>
        <dbReference type="ChEBI" id="CHEBI:57451"/>
        <dbReference type="ChEBI" id="CHEBI:456216"/>
        <dbReference type="EC" id="6.3.2.12"/>
    </reaction>
</comment>
<evidence type="ECO:0000256" key="14">
    <source>
        <dbReference type="ARBA" id="ARBA00030048"/>
    </source>
</evidence>
<comment type="catalytic activity">
    <reaction evidence="17">
        <text>(6S)-5,6,7,8-tetrahydrofolyl-(gamma-L-Glu)(n) + L-glutamate + ATP = (6S)-5,6,7,8-tetrahydrofolyl-(gamma-L-Glu)(n+1) + ADP + phosphate + H(+)</text>
        <dbReference type="Rhea" id="RHEA:10580"/>
        <dbReference type="Rhea" id="RHEA-COMP:14738"/>
        <dbReference type="Rhea" id="RHEA-COMP:14740"/>
        <dbReference type="ChEBI" id="CHEBI:15378"/>
        <dbReference type="ChEBI" id="CHEBI:29985"/>
        <dbReference type="ChEBI" id="CHEBI:30616"/>
        <dbReference type="ChEBI" id="CHEBI:43474"/>
        <dbReference type="ChEBI" id="CHEBI:141005"/>
        <dbReference type="ChEBI" id="CHEBI:456216"/>
        <dbReference type="EC" id="6.3.2.17"/>
    </reaction>
</comment>
<dbReference type="GO" id="GO:0005737">
    <property type="term" value="C:cytoplasm"/>
    <property type="evidence" value="ECO:0007669"/>
    <property type="project" value="TreeGrafter"/>
</dbReference>
<dbReference type="RefSeq" id="WP_153713246.1">
    <property type="nucleotide sequence ID" value="NZ_CP045871.1"/>
</dbReference>
<evidence type="ECO:0000256" key="18">
    <source>
        <dbReference type="ARBA" id="ARBA00047808"/>
    </source>
</evidence>
<proteinExistence type="inferred from homology"/>
<evidence type="ECO:0000256" key="12">
    <source>
        <dbReference type="ARBA" id="ARBA00022842"/>
    </source>
</evidence>
<comment type="function">
    <text evidence="1">Functions in two distinct reactions of the de novo folate biosynthetic pathway. Catalyzes the addition of a glutamate residue to dihydropteroate (7,8-dihydropteroate or H2Pte) to form dihydrofolate (7,8-dihydrofolate monoglutamate or H2Pte-Glu). Also catalyzes successive additions of L-glutamate to tetrahydrofolate or 10-formyltetrahydrofolate or 5,10-methylenetetrahydrofolate, leading to folylpolyglutamate derivatives.</text>
</comment>
<dbReference type="GO" id="GO:0005524">
    <property type="term" value="F:ATP binding"/>
    <property type="evidence" value="ECO:0007669"/>
    <property type="project" value="UniProtKB-KW"/>
</dbReference>
<dbReference type="Pfam" id="PF08245">
    <property type="entry name" value="Mur_ligase_M"/>
    <property type="match status" value="1"/>
</dbReference>
<evidence type="ECO:0000256" key="1">
    <source>
        <dbReference type="ARBA" id="ARBA00002714"/>
    </source>
</evidence>
<dbReference type="EC" id="6.3.2.12" evidence="5"/>
<evidence type="ECO:0000256" key="16">
    <source>
        <dbReference type="ARBA" id="ARBA00032510"/>
    </source>
</evidence>
<evidence type="ECO:0000259" key="22">
    <source>
        <dbReference type="Pfam" id="PF02875"/>
    </source>
</evidence>
<dbReference type="EC" id="6.3.2.17" evidence="6"/>
<dbReference type="UniPathway" id="UPA00077">
    <property type="reaction ID" value="UER00157"/>
</dbReference>
<comment type="catalytic activity">
    <reaction evidence="19">
        <text>(6R)-5,10-methylenetetrahydrofolyl-(gamma-L-Glu)(n) + L-glutamate + ATP = (6R)-5,10-methylenetetrahydrofolyl-(gamma-L-Glu)(n+1) + ADP + phosphate + H(+)</text>
        <dbReference type="Rhea" id="RHEA:51912"/>
        <dbReference type="Rhea" id="RHEA-COMP:13257"/>
        <dbReference type="Rhea" id="RHEA-COMP:13258"/>
        <dbReference type="ChEBI" id="CHEBI:15378"/>
        <dbReference type="ChEBI" id="CHEBI:29985"/>
        <dbReference type="ChEBI" id="CHEBI:30616"/>
        <dbReference type="ChEBI" id="CHEBI:43474"/>
        <dbReference type="ChEBI" id="CHEBI:136572"/>
        <dbReference type="ChEBI" id="CHEBI:456216"/>
        <dbReference type="EC" id="6.3.2.17"/>
    </reaction>
</comment>
<evidence type="ECO:0000256" key="10">
    <source>
        <dbReference type="ARBA" id="ARBA00022741"/>
    </source>
</evidence>
<feature type="domain" description="Mur ligase central" evidence="23">
    <location>
        <begin position="46"/>
        <end position="221"/>
    </location>
</feature>
<evidence type="ECO:0000256" key="8">
    <source>
        <dbReference type="ARBA" id="ARBA00022598"/>
    </source>
</evidence>
<evidence type="ECO:0000256" key="4">
    <source>
        <dbReference type="ARBA" id="ARBA00008276"/>
    </source>
</evidence>
<dbReference type="AlphaFoldDB" id="A0A5Q2QBU5"/>
<organism evidence="24 25">
    <name type="scientific">Litorivicinus lipolyticus</name>
    <dbReference type="NCBI Taxonomy" id="418701"/>
    <lineage>
        <taxon>Bacteria</taxon>
        <taxon>Pseudomonadati</taxon>
        <taxon>Pseudomonadota</taxon>
        <taxon>Gammaproteobacteria</taxon>
        <taxon>Oceanospirillales</taxon>
        <taxon>Litorivicinaceae</taxon>
        <taxon>Litorivicinus</taxon>
    </lineage>
</organism>
<dbReference type="PANTHER" id="PTHR11136">
    <property type="entry name" value="FOLYLPOLYGLUTAMATE SYNTHASE-RELATED"/>
    <property type="match status" value="1"/>
</dbReference>
<keyword evidence="8 21" id="KW-0436">Ligase</keyword>
<comment type="pathway">
    <text evidence="2">Cofactor biosynthesis; tetrahydrofolate biosynthesis; 7,8-dihydrofolate from 2-amino-4-hydroxy-6-hydroxymethyl-7,8-dihydropteridine diphosphate and 4-aminobenzoate: step 2/2.</text>
</comment>
<keyword evidence="11 21" id="KW-0067">ATP-binding</keyword>
<evidence type="ECO:0000313" key="25">
    <source>
        <dbReference type="Proteomes" id="UP000388235"/>
    </source>
</evidence>
<sequence>MPRGLNQWIEHLESLNPDHIEMGLERVAAVWARLHDGPINAKVLTITGTNGKGTCAFAAASVLGAAGYRTGLYSSPHLMQFGERIRIDGLIALPDQLTGAFEAVEAARGDIALTYFEFTTLAAFVIFTAAELDVWVLEVGLGGRLDAVNIIDSDVAVITSIGLDHQDWLGDSLHAVATEKVGIARAAKPLVVGATRVPPVIAKHARQLGCRVYQNGRGYEAYTETQRGRPTGWTWQGEGGDGRFHLIDGIAFRYLNIDSLGAAVQALLLLDLAIDDAQIRDGMAALSIPGRFQTHPIANDVTVVFDVAHNPAAGASLRDMLRQQGCDGVTRCVIAMARDKDHAEFIATIGSEISEWYLCDLASARNWDAAKIRAEVLPNAMYFPSPSTAVSTAVNRSRPGDRLLVVGSFMLLADVMDAEELV</sequence>
<keyword evidence="12" id="KW-0460">Magnesium</keyword>
<comment type="similarity">
    <text evidence="4 21">Belongs to the folylpolyglutamate synthase family.</text>
</comment>
<dbReference type="InterPro" id="IPR013221">
    <property type="entry name" value="Mur_ligase_cen"/>
</dbReference>
<dbReference type="GO" id="GO:0004326">
    <property type="term" value="F:tetrahydrofolylpolyglutamate synthase activity"/>
    <property type="evidence" value="ECO:0007669"/>
    <property type="project" value="UniProtKB-EC"/>
</dbReference>
<keyword evidence="9" id="KW-0479">Metal-binding</keyword>
<dbReference type="PANTHER" id="PTHR11136:SF0">
    <property type="entry name" value="DIHYDROFOLATE SYNTHETASE-RELATED"/>
    <property type="match status" value="1"/>
</dbReference>
<dbReference type="InterPro" id="IPR001645">
    <property type="entry name" value="Folylpolyglutamate_synth"/>
</dbReference>
<evidence type="ECO:0000256" key="3">
    <source>
        <dbReference type="ARBA" id="ARBA00005150"/>
    </source>
</evidence>
<evidence type="ECO:0000256" key="20">
    <source>
        <dbReference type="ARBA" id="ARBA00049161"/>
    </source>
</evidence>
<gene>
    <name evidence="24" type="ORF">GH975_03815</name>
</gene>
<dbReference type="Pfam" id="PF02875">
    <property type="entry name" value="Mur_ligase_C"/>
    <property type="match status" value="1"/>
</dbReference>